<protein>
    <submittedName>
        <fullName evidence="1">Uncharacterized protein</fullName>
    </submittedName>
</protein>
<dbReference type="AlphaFoldDB" id="A0A382I8H2"/>
<accession>A0A382I8H2</accession>
<organism evidence="1">
    <name type="scientific">marine metagenome</name>
    <dbReference type="NCBI Taxonomy" id="408172"/>
    <lineage>
        <taxon>unclassified sequences</taxon>
        <taxon>metagenomes</taxon>
        <taxon>ecological metagenomes</taxon>
    </lineage>
</organism>
<sequence length="49" mass="5818">MDHLILLILFIISCYLSNQTLKNLIELYDKKTDYSKFRIKFRVTPAALL</sequence>
<dbReference type="EMBL" id="UINC01065394">
    <property type="protein sequence ID" value="SVB95011.1"/>
    <property type="molecule type" value="Genomic_DNA"/>
</dbReference>
<feature type="non-terminal residue" evidence="1">
    <location>
        <position position="49"/>
    </location>
</feature>
<gene>
    <name evidence="1" type="ORF">METZ01_LOCUS247865</name>
</gene>
<reference evidence="1" key="1">
    <citation type="submission" date="2018-05" db="EMBL/GenBank/DDBJ databases">
        <authorList>
            <person name="Lanie J.A."/>
            <person name="Ng W.-L."/>
            <person name="Kazmierczak K.M."/>
            <person name="Andrzejewski T.M."/>
            <person name="Davidsen T.M."/>
            <person name="Wayne K.J."/>
            <person name="Tettelin H."/>
            <person name="Glass J.I."/>
            <person name="Rusch D."/>
            <person name="Podicherti R."/>
            <person name="Tsui H.-C.T."/>
            <person name="Winkler M.E."/>
        </authorList>
    </citation>
    <scope>NUCLEOTIDE SEQUENCE</scope>
</reference>
<proteinExistence type="predicted"/>
<name>A0A382I8H2_9ZZZZ</name>
<evidence type="ECO:0000313" key="1">
    <source>
        <dbReference type="EMBL" id="SVB95011.1"/>
    </source>
</evidence>